<dbReference type="EMBL" id="CABPRU010000001">
    <property type="protein sequence ID" value="VVD64893.1"/>
    <property type="molecule type" value="Genomic_DNA"/>
</dbReference>
<organism evidence="1 2">
    <name type="scientific">Pandoraea terrigena</name>
    <dbReference type="NCBI Taxonomy" id="2508292"/>
    <lineage>
        <taxon>Bacteria</taxon>
        <taxon>Pseudomonadati</taxon>
        <taxon>Pseudomonadota</taxon>
        <taxon>Betaproteobacteria</taxon>
        <taxon>Burkholderiales</taxon>
        <taxon>Burkholderiaceae</taxon>
        <taxon>Pandoraea</taxon>
    </lineage>
</organism>
<evidence type="ECO:0000313" key="1">
    <source>
        <dbReference type="EMBL" id="VVD64893.1"/>
    </source>
</evidence>
<accession>A0A5E4RPG9</accession>
<dbReference type="Pfam" id="PF00702">
    <property type="entry name" value="Hydrolase"/>
    <property type="match status" value="1"/>
</dbReference>
<dbReference type="AlphaFoldDB" id="A0A5E4RPG9"/>
<evidence type="ECO:0000313" key="2">
    <source>
        <dbReference type="Proteomes" id="UP000334380"/>
    </source>
</evidence>
<sequence>MAALCSATGRVAVGARWPSPRISSHESAIFVSSSHVLSRRRRAPRARSEHGARGPVWLFDLDNTLHRASHAIFPRINRAMTAYIVERLGLSHDEANRLRTDYTAKYGAVLLGLIKHHAIDPHEFLARVHELPPLVEVLRAERGIARLLAGLPGRKILLTNAPAHYALPIVEALGIRRHFERCVSIEDMADRRAWRAKPDAIMLRRLLAREGLAPHRTWLVEDTRSHLKHLRHFGIKTVWITGHLPARNSLGNAMPRSGRPHYVDIKVQSLRALRVRLATGAGARCAARAARSSNS</sequence>
<dbReference type="SFLD" id="SFLDG01132">
    <property type="entry name" value="C1.5.3:_5'-Nucleotidase_Like"/>
    <property type="match status" value="1"/>
</dbReference>
<dbReference type="PANTHER" id="PTHR47438">
    <property type="entry name" value="PHOSPHATE METABOLISM PROTEIN 8-RELATED"/>
    <property type="match status" value="1"/>
</dbReference>
<name>A0A5E4RPG9_9BURK</name>
<dbReference type="InterPro" id="IPR023214">
    <property type="entry name" value="HAD_sf"/>
</dbReference>
<reference evidence="1 2" key="1">
    <citation type="submission" date="2019-08" db="EMBL/GenBank/DDBJ databases">
        <authorList>
            <person name="Peeters C."/>
        </authorList>
    </citation>
    <scope>NUCLEOTIDE SEQUENCE [LARGE SCALE GENOMIC DNA]</scope>
    <source>
        <strain evidence="1 2">LMG 31013</strain>
    </source>
</reference>
<proteinExistence type="predicted"/>
<keyword evidence="1" id="KW-0378">Hydrolase</keyword>
<dbReference type="SUPFAM" id="SSF56784">
    <property type="entry name" value="HAD-like"/>
    <property type="match status" value="1"/>
</dbReference>
<dbReference type="InterPro" id="IPR036412">
    <property type="entry name" value="HAD-like_sf"/>
</dbReference>
<protein>
    <submittedName>
        <fullName evidence="1">HAD family hydrolase</fullName>
    </submittedName>
</protein>
<gene>
    <name evidence="1" type="ORF">PTE31013_00298</name>
</gene>
<dbReference type="InterPro" id="IPR010237">
    <property type="entry name" value="Pyr-5-nucltdase"/>
</dbReference>
<dbReference type="GO" id="GO:0009166">
    <property type="term" value="P:nucleotide catabolic process"/>
    <property type="evidence" value="ECO:0007669"/>
    <property type="project" value="TreeGrafter"/>
</dbReference>
<dbReference type="Proteomes" id="UP000334380">
    <property type="component" value="Unassembled WGS sequence"/>
</dbReference>
<dbReference type="Gene3D" id="3.40.50.1000">
    <property type="entry name" value="HAD superfamily/HAD-like"/>
    <property type="match status" value="1"/>
</dbReference>
<dbReference type="InterPro" id="IPR052791">
    <property type="entry name" value="SSM1_domain"/>
</dbReference>
<dbReference type="GO" id="GO:0006206">
    <property type="term" value="P:pyrimidine nucleobase metabolic process"/>
    <property type="evidence" value="ECO:0007669"/>
    <property type="project" value="TreeGrafter"/>
</dbReference>
<dbReference type="PANTHER" id="PTHR47438:SF1">
    <property type="entry name" value="PHOSPHATE METABOLISM PROTEIN 8-RELATED"/>
    <property type="match status" value="1"/>
</dbReference>
<dbReference type="GO" id="GO:0008252">
    <property type="term" value="F:nucleotidase activity"/>
    <property type="evidence" value="ECO:0007669"/>
    <property type="project" value="TreeGrafter"/>
</dbReference>
<keyword evidence="2" id="KW-1185">Reference proteome</keyword>
<dbReference type="NCBIfam" id="TIGR01509">
    <property type="entry name" value="HAD-SF-IA-v3"/>
    <property type="match status" value="1"/>
</dbReference>
<dbReference type="SFLD" id="SFLDS00003">
    <property type="entry name" value="Haloacid_Dehalogenase"/>
    <property type="match status" value="1"/>
</dbReference>
<dbReference type="Gene3D" id="1.10.150.450">
    <property type="match status" value="1"/>
</dbReference>
<dbReference type="SFLD" id="SFLDG01129">
    <property type="entry name" value="C1.5:_HAD__Beta-PGM__Phosphata"/>
    <property type="match status" value="1"/>
</dbReference>
<dbReference type="InterPro" id="IPR006439">
    <property type="entry name" value="HAD-SF_hydro_IA"/>
</dbReference>